<dbReference type="PANTHER" id="PTHR38011">
    <property type="entry name" value="DIHYDROFOLATE REDUCTASE FAMILY PROTEIN (AFU_ORTHOLOGUE AFUA_8G06820)"/>
    <property type="match status" value="1"/>
</dbReference>
<gene>
    <name evidence="2" type="ORF">MSZNOR_0210</name>
</gene>
<feature type="domain" description="Bacterial bifunctional deaminase-reductase C-terminal" evidence="1">
    <location>
        <begin position="3"/>
        <end position="181"/>
    </location>
</feature>
<dbReference type="InterPro" id="IPR050765">
    <property type="entry name" value="Riboflavin_Biosynth_HTPR"/>
</dbReference>
<dbReference type="InterPro" id="IPR024072">
    <property type="entry name" value="DHFR-like_dom_sf"/>
</dbReference>
<protein>
    <submittedName>
        <fullName evidence="2">Dihydrofolate reductase</fullName>
    </submittedName>
</protein>
<dbReference type="EMBL" id="OX458333">
    <property type="protein sequence ID" value="CAI8727388.1"/>
    <property type="molecule type" value="Genomic_DNA"/>
</dbReference>
<dbReference type="RefSeq" id="WP_026610429.1">
    <property type="nucleotide sequence ID" value="NZ_OX458333.1"/>
</dbReference>
<name>A0ABN8WWR9_9GAMM</name>
<sequence>MRTITVISSVTLDGIIQGMGAPQEDHSGGFRFGGWTRPYGDAVSAALVREKLDQSSDYLLGRHTFEIWEPYWPHHADYWPNINTGQKYVLSNTRRQSDWANTTFIRTVDDIRSLKASDGPTLQVWGSGKLVQLLLRHDLVDELHLQVFPLLLGQGKKLFDDQSSPTAFELIDSQVTTTGVIASHYRRIGNVEANPEPAGKRR</sequence>
<organism evidence="2 3">
    <name type="scientific">Methylocaldum szegediense</name>
    <dbReference type="NCBI Taxonomy" id="73780"/>
    <lineage>
        <taxon>Bacteria</taxon>
        <taxon>Pseudomonadati</taxon>
        <taxon>Pseudomonadota</taxon>
        <taxon>Gammaproteobacteria</taxon>
        <taxon>Methylococcales</taxon>
        <taxon>Methylococcaceae</taxon>
        <taxon>Methylocaldum</taxon>
    </lineage>
</organism>
<dbReference type="PANTHER" id="PTHR38011:SF2">
    <property type="entry name" value="BIFUNCTIONAL DEAMINASE-REDUCTASE DOMAIN PROTEIN"/>
    <property type="match status" value="1"/>
</dbReference>
<dbReference type="InterPro" id="IPR002734">
    <property type="entry name" value="RibDG_C"/>
</dbReference>
<reference evidence="2 3" key="1">
    <citation type="submission" date="2023-03" db="EMBL/GenBank/DDBJ databases">
        <authorList>
            <person name="Pearce D."/>
        </authorList>
    </citation>
    <scope>NUCLEOTIDE SEQUENCE [LARGE SCALE GENOMIC DNA]</scope>
    <source>
        <strain evidence="2">Msz</strain>
    </source>
</reference>
<evidence type="ECO:0000313" key="3">
    <source>
        <dbReference type="Proteomes" id="UP001162030"/>
    </source>
</evidence>
<dbReference type="Proteomes" id="UP001162030">
    <property type="component" value="Chromosome"/>
</dbReference>
<keyword evidence="3" id="KW-1185">Reference proteome</keyword>
<evidence type="ECO:0000259" key="1">
    <source>
        <dbReference type="Pfam" id="PF01872"/>
    </source>
</evidence>
<proteinExistence type="predicted"/>
<dbReference type="SUPFAM" id="SSF53597">
    <property type="entry name" value="Dihydrofolate reductase-like"/>
    <property type="match status" value="1"/>
</dbReference>
<evidence type="ECO:0000313" key="2">
    <source>
        <dbReference type="EMBL" id="CAI8727388.1"/>
    </source>
</evidence>
<accession>A0ABN8WWR9</accession>
<dbReference type="Pfam" id="PF01872">
    <property type="entry name" value="RibD_C"/>
    <property type="match status" value="1"/>
</dbReference>
<dbReference type="Gene3D" id="3.40.430.10">
    <property type="entry name" value="Dihydrofolate Reductase, subunit A"/>
    <property type="match status" value="1"/>
</dbReference>